<accession>A0A0F9WGZ0</accession>
<dbReference type="GeneID" id="36318425"/>
<keyword evidence="1" id="KW-0472">Membrane</keyword>
<reference evidence="2 3" key="1">
    <citation type="journal article" date="2015" name="Environ. Microbiol.">
        <title>Genome analyses suggest the presence of polyploidy and recent human-driven expansions in eight global populations of the honeybee pathogen Nosema ceranae.</title>
        <authorList>
            <person name="Pelin A."/>
            <person name="Selman M."/>
            <person name="Aris-Brosou S."/>
            <person name="Farinelli L."/>
            <person name="Corradi N."/>
        </authorList>
    </citation>
    <scope>NUCLEOTIDE SEQUENCE [LARGE SCALE GENOMIC DNA]</scope>
    <source>
        <strain evidence="2 3">PA08 1199</strain>
    </source>
</reference>
<dbReference type="RefSeq" id="XP_024331627.1">
    <property type="nucleotide sequence ID" value="XM_024473531.1"/>
</dbReference>
<name>A0A0F9WGZ0_9MICR</name>
<dbReference type="EMBL" id="JPQZ01000010">
    <property type="protein sequence ID" value="KKO75885.1"/>
    <property type="molecule type" value="Genomic_DNA"/>
</dbReference>
<evidence type="ECO:0000313" key="3">
    <source>
        <dbReference type="Proteomes" id="UP000034350"/>
    </source>
</evidence>
<evidence type="ECO:0000313" key="2">
    <source>
        <dbReference type="EMBL" id="KKO75885.1"/>
    </source>
</evidence>
<keyword evidence="1" id="KW-0812">Transmembrane</keyword>
<keyword evidence="3" id="KW-1185">Reference proteome</keyword>
<organism evidence="2 3">
    <name type="scientific">Vairimorpha ceranae</name>
    <dbReference type="NCBI Taxonomy" id="40302"/>
    <lineage>
        <taxon>Eukaryota</taxon>
        <taxon>Fungi</taxon>
        <taxon>Fungi incertae sedis</taxon>
        <taxon>Microsporidia</taxon>
        <taxon>Nosematidae</taxon>
        <taxon>Vairimorpha</taxon>
    </lineage>
</organism>
<sequence length="76" mass="9006">MKYKILNNLSIFLTITFTLLSLFYFHSEILLIYKFVFLIAIPVLLYFNSSFLYSFCLQITVFCGLVCCTKLYAYKE</sequence>
<feature type="transmembrane region" description="Helical" evidence="1">
    <location>
        <begin position="5"/>
        <end position="25"/>
    </location>
</feature>
<evidence type="ECO:0000256" key="1">
    <source>
        <dbReference type="SAM" id="Phobius"/>
    </source>
</evidence>
<dbReference type="AlphaFoldDB" id="A0A0F9WGZ0"/>
<comment type="caution">
    <text evidence="2">The sequence shown here is derived from an EMBL/GenBank/DDBJ whole genome shotgun (WGS) entry which is preliminary data.</text>
</comment>
<protein>
    <submittedName>
        <fullName evidence="2">Uncharacterized protein</fullName>
    </submittedName>
</protein>
<feature type="transmembrane region" description="Helical" evidence="1">
    <location>
        <begin position="31"/>
        <end position="48"/>
    </location>
</feature>
<proteinExistence type="predicted"/>
<dbReference type="Proteomes" id="UP000034350">
    <property type="component" value="Unassembled WGS sequence"/>
</dbReference>
<keyword evidence="1" id="KW-1133">Transmembrane helix</keyword>
<gene>
    <name evidence="2" type="ORF">AAJ76_1000057441</name>
</gene>
<dbReference type="VEuPathDB" id="MicrosporidiaDB:AAJ76_1000057441"/>